<organism evidence="1 2">
    <name type="scientific">Microvirga alba</name>
    <dbReference type="NCBI Taxonomy" id="2791025"/>
    <lineage>
        <taxon>Bacteria</taxon>
        <taxon>Pseudomonadati</taxon>
        <taxon>Pseudomonadota</taxon>
        <taxon>Alphaproteobacteria</taxon>
        <taxon>Hyphomicrobiales</taxon>
        <taxon>Methylobacteriaceae</taxon>
        <taxon>Microvirga</taxon>
    </lineage>
</organism>
<dbReference type="Proteomes" id="UP000599312">
    <property type="component" value="Unassembled WGS sequence"/>
</dbReference>
<proteinExistence type="predicted"/>
<evidence type="ECO:0000313" key="2">
    <source>
        <dbReference type="Proteomes" id="UP000599312"/>
    </source>
</evidence>
<keyword evidence="2" id="KW-1185">Reference proteome</keyword>
<gene>
    <name evidence="1" type="ORF">I2H38_15005</name>
</gene>
<accession>A0A931FQI8</accession>
<dbReference type="EMBL" id="JADQDO010000007">
    <property type="protein sequence ID" value="MBF9234682.1"/>
    <property type="molecule type" value="Genomic_DNA"/>
</dbReference>
<comment type="caution">
    <text evidence="1">The sequence shown here is derived from an EMBL/GenBank/DDBJ whole genome shotgun (WGS) entry which is preliminary data.</text>
</comment>
<evidence type="ECO:0000313" key="1">
    <source>
        <dbReference type="EMBL" id="MBF9234682.1"/>
    </source>
</evidence>
<reference evidence="1" key="1">
    <citation type="submission" date="2020-11" db="EMBL/GenBank/DDBJ databases">
        <authorList>
            <person name="Kim M.K."/>
        </authorList>
    </citation>
    <scope>NUCLEOTIDE SEQUENCE</scope>
    <source>
        <strain evidence="1">BT350</strain>
    </source>
</reference>
<protein>
    <submittedName>
        <fullName evidence="1">Uncharacterized protein</fullName>
    </submittedName>
</protein>
<dbReference type="AlphaFoldDB" id="A0A931FQI8"/>
<name>A0A931FQI8_9HYPH</name>
<sequence length="110" mass="11786">MSGTAPYEVHVTGTDDETFLFSIPFESADGTAFPFGGYAIEYVVAKHGHNILRLSQGSGLTVSPPNVVFKAARGSLHVGEYDHGCRLRSLETGDEFQVFDGSVTIGEGNF</sequence>
<dbReference type="RefSeq" id="WP_196272664.1">
    <property type="nucleotide sequence ID" value="NZ_JADQDO010000007.1"/>
</dbReference>